<name>A0A221UXJ0_9FLAO</name>
<protein>
    <recommendedName>
        <fullName evidence="5">Lipocalin-like domain-containing protein</fullName>
    </recommendedName>
</protein>
<dbReference type="Proteomes" id="UP000315363">
    <property type="component" value="Unassembled WGS sequence"/>
</dbReference>
<dbReference type="KEGG" id="aalg:AREALGSMS7_02645"/>
<dbReference type="EMBL" id="VHIF01000001">
    <property type="protein sequence ID" value="TQO37937.1"/>
    <property type="molecule type" value="Genomic_DNA"/>
</dbReference>
<gene>
    <name evidence="1" type="ORF">AREALGSMS7_02645</name>
    <name evidence="2" type="ORF">GQ41_2566</name>
</gene>
<dbReference type="eggNOG" id="ENOG5032UT8">
    <property type="taxonomic scope" value="Bacteria"/>
</dbReference>
<evidence type="ECO:0000313" key="2">
    <source>
        <dbReference type="EMBL" id="TQO37937.1"/>
    </source>
</evidence>
<sequence>MKKLFSFLAIIGTLLASNCTKITENNDPVIGIWSHISTDVGTTQKQDVTVRQEWIFNDAYLGRYHTYHNKNLTVISDFSWVHKDSLYVISYPGLDKEEDIVLMTETEHGIILADKEGNVLAIRE</sequence>
<organism evidence="1 3">
    <name type="scientific">Arenibacter algicola</name>
    <dbReference type="NCBI Taxonomy" id="616991"/>
    <lineage>
        <taxon>Bacteria</taxon>
        <taxon>Pseudomonadati</taxon>
        <taxon>Bacteroidota</taxon>
        <taxon>Flavobacteriia</taxon>
        <taxon>Flavobacteriales</taxon>
        <taxon>Flavobacteriaceae</taxon>
        <taxon>Arenibacter</taxon>
    </lineage>
</organism>
<evidence type="ECO:0000313" key="4">
    <source>
        <dbReference type="Proteomes" id="UP000315363"/>
    </source>
</evidence>
<dbReference type="AlphaFoldDB" id="A0A221UXJ0"/>
<evidence type="ECO:0000313" key="1">
    <source>
        <dbReference type="EMBL" id="ASO06087.1"/>
    </source>
</evidence>
<evidence type="ECO:0008006" key="5">
    <source>
        <dbReference type="Google" id="ProtNLM"/>
    </source>
</evidence>
<reference evidence="2 4" key="2">
    <citation type="submission" date="2019-06" db="EMBL/GenBank/DDBJ databases">
        <title>A large-scale integrated study on North Sea by COGITO (Coastal Microbe Genomic &amp; Taxonomic Observatory).</title>
        <authorList>
            <person name="Teeling H."/>
        </authorList>
    </citation>
    <scope>NUCLEOTIDE SEQUENCE [LARGE SCALE GENOMIC DNA]</scope>
    <source>
        <strain evidence="2 4">MAR_2009_79</strain>
    </source>
</reference>
<dbReference type="Proteomes" id="UP000204551">
    <property type="component" value="Chromosome"/>
</dbReference>
<proteinExistence type="predicted"/>
<evidence type="ECO:0000313" key="3">
    <source>
        <dbReference type="Proteomes" id="UP000204551"/>
    </source>
</evidence>
<dbReference type="EMBL" id="CP022515">
    <property type="protein sequence ID" value="ASO06087.1"/>
    <property type="molecule type" value="Genomic_DNA"/>
</dbReference>
<reference evidence="1 3" key="1">
    <citation type="submission" date="2017-07" db="EMBL/GenBank/DDBJ databases">
        <title>Genome Sequence of Arenibacter algicola Strain SMS7 Isolated from a culture of the Diatom Skeletonema marinoi.</title>
        <authorList>
            <person name="Topel M."/>
            <person name="Pinder M.I.M."/>
            <person name="Johansson O.N."/>
            <person name="Kourtchenko O."/>
            <person name="Godhe A."/>
            <person name="Clarke A.K."/>
        </authorList>
    </citation>
    <scope>NUCLEOTIDE SEQUENCE [LARGE SCALE GENOMIC DNA]</scope>
    <source>
        <strain evidence="1 3">SMS7</strain>
    </source>
</reference>
<accession>A0A221UXJ0</accession>
<dbReference type="RefSeq" id="WP_093978676.1">
    <property type="nucleotide sequence ID" value="NZ_CP022515.1"/>
</dbReference>
<keyword evidence="4" id="KW-1185">Reference proteome</keyword>